<dbReference type="Gene3D" id="3.30.160.60">
    <property type="entry name" value="Classic Zinc Finger"/>
    <property type="match status" value="8"/>
</dbReference>
<evidence type="ECO:0000256" key="10">
    <source>
        <dbReference type="ARBA" id="ARBA00023242"/>
    </source>
</evidence>
<dbReference type="InterPro" id="IPR013087">
    <property type="entry name" value="Znf_C2H2_type"/>
</dbReference>
<dbReference type="FunFam" id="3.30.160.60:FF:002402">
    <property type="entry name" value="Zinc finger protein 347"/>
    <property type="match status" value="1"/>
</dbReference>
<feature type="domain" description="C2H2-type" evidence="13">
    <location>
        <begin position="358"/>
        <end position="385"/>
    </location>
</feature>
<protein>
    <recommendedName>
        <fullName evidence="13">C2H2-type domain-containing protein</fullName>
    </recommendedName>
</protein>
<dbReference type="PROSITE" id="PS50157">
    <property type="entry name" value="ZINC_FINGER_C2H2_2"/>
    <property type="match status" value="7"/>
</dbReference>
<dbReference type="SMART" id="SM00355">
    <property type="entry name" value="ZnF_C2H2"/>
    <property type="match status" value="7"/>
</dbReference>
<evidence type="ECO:0000259" key="13">
    <source>
        <dbReference type="PROSITE" id="PS50157"/>
    </source>
</evidence>
<evidence type="ECO:0000256" key="7">
    <source>
        <dbReference type="ARBA" id="ARBA00023015"/>
    </source>
</evidence>
<feature type="domain" description="C2H2-type" evidence="13">
    <location>
        <begin position="190"/>
        <end position="217"/>
    </location>
</feature>
<dbReference type="GO" id="GO:0005694">
    <property type="term" value="C:chromosome"/>
    <property type="evidence" value="ECO:0007669"/>
    <property type="project" value="UniProtKB-ARBA"/>
</dbReference>
<feature type="domain" description="C2H2-type" evidence="13">
    <location>
        <begin position="330"/>
        <end position="357"/>
    </location>
</feature>
<dbReference type="GeneTree" id="ENSGT01140000282534"/>
<proteinExistence type="inferred from homology"/>
<dbReference type="FunFam" id="3.30.160.60:FF:000953">
    <property type="entry name" value="Zinc finger protein 691"/>
    <property type="match status" value="1"/>
</dbReference>
<evidence type="ECO:0000256" key="2">
    <source>
        <dbReference type="ARBA" id="ARBA00006991"/>
    </source>
</evidence>
<dbReference type="FunFam" id="3.30.160.60:FF:002090">
    <property type="entry name" value="Zinc finger protein 473"/>
    <property type="match status" value="1"/>
</dbReference>
<accession>A0A8C0IR08</accession>
<keyword evidence="7" id="KW-0805">Transcription regulation</keyword>
<dbReference type="GO" id="GO:0000981">
    <property type="term" value="F:DNA-binding transcription factor activity, RNA polymerase II-specific"/>
    <property type="evidence" value="ECO:0007669"/>
    <property type="project" value="TreeGrafter"/>
</dbReference>
<dbReference type="FunFam" id="3.30.160.60:FF:000269">
    <property type="entry name" value="Zinc finger protein 287"/>
    <property type="match status" value="1"/>
</dbReference>
<evidence type="ECO:0000256" key="3">
    <source>
        <dbReference type="ARBA" id="ARBA00022723"/>
    </source>
</evidence>
<dbReference type="GO" id="GO:0005634">
    <property type="term" value="C:nucleus"/>
    <property type="evidence" value="ECO:0007669"/>
    <property type="project" value="UniProtKB-SubCell"/>
</dbReference>
<evidence type="ECO:0000256" key="6">
    <source>
        <dbReference type="ARBA" id="ARBA00022833"/>
    </source>
</evidence>
<feature type="domain" description="C2H2-type" evidence="13">
    <location>
        <begin position="246"/>
        <end position="273"/>
    </location>
</feature>
<dbReference type="Proteomes" id="UP000694404">
    <property type="component" value="Unplaced"/>
</dbReference>
<keyword evidence="3" id="KW-0479">Metal-binding</keyword>
<evidence type="ECO:0000313" key="15">
    <source>
        <dbReference type="Proteomes" id="UP000694404"/>
    </source>
</evidence>
<keyword evidence="5 11" id="KW-0863">Zinc-finger</keyword>
<comment type="similarity">
    <text evidence="2">Belongs to the krueppel C2H2-type zinc-finger protein family.</text>
</comment>
<sequence length="480" mass="53041">MWGRRSVRGLCGVGSRTGGELGVCVWGSRWEERCGLGVEQERRRGRVTKYPNFIGTTGKSCLDSLFILADSGIINPALQQGGPETAQSHGTLPGMRSEGNVYQAPGHAATCQTQARPAGKPWSKMAADSEGLKKLKEGSAALQRVQALPLPHPGGSQTVCTQCGGSFSQSPAQLPPQPPQLRIPAAERFYQCADCGKSFSVSSHLTIHQRIHTGEKPYRCGECGKSFSQSSTLVLHRRTHTGEKPYKCTECGRSFAVSSHLAKHQRTHTGEKPYQCHHCGKRFTQNSNLLQHQRMHTGEKPYHCPQCGKRFSWSSNLIQHQRLHTGQKPFQCAQCGKRFCESSRLLEHQRIHTGEKPYRCLQCAKSFSRSSHLIRHQRIHTGERPYKCTQCGKSFSQTQGRDRLVKAVDCLKNQNSRLWLLLSPAGWLLSAVSPQGHMGGGGQGEQRPSSPRTGVGPSFLSRSKFLGQGPDSRENNKKNQ</sequence>
<evidence type="ECO:0000256" key="12">
    <source>
        <dbReference type="SAM" id="MobiDB-lite"/>
    </source>
</evidence>
<keyword evidence="15" id="KW-1185">Reference proteome</keyword>
<dbReference type="Pfam" id="PF00096">
    <property type="entry name" value="zf-C2H2"/>
    <property type="match status" value="7"/>
</dbReference>
<dbReference type="GO" id="GO:0043565">
    <property type="term" value="F:sequence-specific DNA binding"/>
    <property type="evidence" value="ECO:0007669"/>
    <property type="project" value="UniProtKB-ARBA"/>
</dbReference>
<dbReference type="FunFam" id="3.30.160.60:FF:002343">
    <property type="entry name" value="Zinc finger protein 33A"/>
    <property type="match status" value="1"/>
</dbReference>
<keyword evidence="4" id="KW-0677">Repeat</keyword>
<evidence type="ECO:0000256" key="4">
    <source>
        <dbReference type="ARBA" id="ARBA00022737"/>
    </source>
</evidence>
<dbReference type="PANTHER" id="PTHR24394:SF48">
    <property type="entry name" value="ZINC FINGER PROTEIN 771"/>
    <property type="match status" value="1"/>
</dbReference>
<dbReference type="SUPFAM" id="SSF57667">
    <property type="entry name" value="beta-beta-alpha zinc fingers"/>
    <property type="match status" value="4"/>
</dbReference>
<evidence type="ECO:0000313" key="14">
    <source>
        <dbReference type="Ensembl" id="ENSCABP00000014429.1"/>
    </source>
</evidence>
<dbReference type="FunFam" id="3.30.160.60:FF:001954">
    <property type="entry name" value="Zinc finger protein 787"/>
    <property type="match status" value="1"/>
</dbReference>
<reference evidence="14" key="1">
    <citation type="submission" date="2025-08" db="UniProtKB">
        <authorList>
            <consortium name="Ensembl"/>
        </authorList>
    </citation>
    <scope>IDENTIFICATION</scope>
</reference>
<evidence type="ECO:0000256" key="9">
    <source>
        <dbReference type="ARBA" id="ARBA00023163"/>
    </source>
</evidence>
<dbReference type="GO" id="GO:0045893">
    <property type="term" value="P:positive regulation of DNA-templated transcription"/>
    <property type="evidence" value="ECO:0007669"/>
    <property type="project" value="UniProtKB-ARBA"/>
</dbReference>
<feature type="domain" description="C2H2-type" evidence="13">
    <location>
        <begin position="302"/>
        <end position="329"/>
    </location>
</feature>
<feature type="domain" description="C2H2-type" evidence="13">
    <location>
        <begin position="218"/>
        <end position="245"/>
    </location>
</feature>
<keyword evidence="9" id="KW-0804">Transcription</keyword>
<evidence type="ECO:0000256" key="8">
    <source>
        <dbReference type="ARBA" id="ARBA00023125"/>
    </source>
</evidence>
<evidence type="ECO:0000256" key="1">
    <source>
        <dbReference type="ARBA" id="ARBA00004123"/>
    </source>
</evidence>
<evidence type="ECO:0000256" key="5">
    <source>
        <dbReference type="ARBA" id="ARBA00022771"/>
    </source>
</evidence>
<comment type="subcellular location">
    <subcellularLocation>
        <location evidence="1">Nucleus</location>
    </subcellularLocation>
</comment>
<dbReference type="Ensembl" id="ENSCABT00000015815.1">
    <property type="protein sequence ID" value="ENSCABP00000014429.1"/>
    <property type="gene ID" value="ENSCABG00000010774.1"/>
</dbReference>
<organism evidence="14 15">
    <name type="scientific">Chelonoidis abingdonii</name>
    <name type="common">Abingdon island giant tortoise</name>
    <name type="synonym">Testudo abingdonii</name>
    <dbReference type="NCBI Taxonomy" id="106734"/>
    <lineage>
        <taxon>Eukaryota</taxon>
        <taxon>Metazoa</taxon>
        <taxon>Chordata</taxon>
        <taxon>Craniata</taxon>
        <taxon>Vertebrata</taxon>
        <taxon>Euteleostomi</taxon>
        <taxon>Archelosauria</taxon>
        <taxon>Testudinata</taxon>
        <taxon>Testudines</taxon>
        <taxon>Cryptodira</taxon>
        <taxon>Durocryptodira</taxon>
        <taxon>Testudinoidea</taxon>
        <taxon>Testudinidae</taxon>
        <taxon>Chelonoidis</taxon>
    </lineage>
</organism>
<dbReference type="AlphaFoldDB" id="A0A8C0IR08"/>
<dbReference type="PROSITE" id="PS00028">
    <property type="entry name" value="ZINC_FINGER_C2H2_1"/>
    <property type="match status" value="7"/>
</dbReference>
<dbReference type="FunFam" id="3.30.160.60:FF:001730">
    <property type="entry name" value="zinc finger protein 660"/>
    <property type="match status" value="1"/>
</dbReference>
<dbReference type="InterPro" id="IPR036236">
    <property type="entry name" value="Znf_C2H2_sf"/>
</dbReference>
<evidence type="ECO:0000256" key="11">
    <source>
        <dbReference type="PROSITE-ProRule" id="PRU00042"/>
    </source>
</evidence>
<dbReference type="GO" id="GO:0008270">
    <property type="term" value="F:zinc ion binding"/>
    <property type="evidence" value="ECO:0007669"/>
    <property type="project" value="UniProtKB-KW"/>
</dbReference>
<reference evidence="14" key="2">
    <citation type="submission" date="2025-09" db="UniProtKB">
        <authorList>
            <consortium name="Ensembl"/>
        </authorList>
    </citation>
    <scope>IDENTIFICATION</scope>
</reference>
<dbReference type="FunFam" id="3.30.160.60:FF:001049">
    <property type="entry name" value="zinc finger protein 319"/>
    <property type="match status" value="1"/>
</dbReference>
<name>A0A8C0IR08_CHEAB</name>
<feature type="region of interest" description="Disordered" evidence="12">
    <location>
        <begin position="433"/>
        <end position="480"/>
    </location>
</feature>
<keyword evidence="6" id="KW-0862">Zinc</keyword>
<feature type="compositionally biased region" description="Basic and acidic residues" evidence="12">
    <location>
        <begin position="471"/>
        <end position="480"/>
    </location>
</feature>
<feature type="domain" description="C2H2-type" evidence="13">
    <location>
        <begin position="274"/>
        <end position="301"/>
    </location>
</feature>
<dbReference type="FunFam" id="3.30.160.60:FF:001732">
    <property type="entry name" value="Zgc:162936"/>
    <property type="match status" value="1"/>
</dbReference>
<keyword evidence="10" id="KW-0539">Nucleus</keyword>
<keyword evidence="8" id="KW-0238">DNA-binding</keyword>
<dbReference type="PANTHER" id="PTHR24394">
    <property type="entry name" value="ZINC FINGER PROTEIN"/>
    <property type="match status" value="1"/>
</dbReference>